<dbReference type="Pfam" id="PF00067">
    <property type="entry name" value="p450"/>
    <property type="match status" value="1"/>
</dbReference>
<keyword evidence="5" id="KW-0349">Heme</keyword>
<accession>A0A8K0G618</accession>
<dbReference type="SUPFAM" id="SSF48264">
    <property type="entry name" value="Cytochrome P450"/>
    <property type="match status" value="1"/>
</dbReference>
<dbReference type="PANTHER" id="PTHR24292:SF54">
    <property type="entry name" value="CYP9F3-RELATED"/>
    <property type="match status" value="1"/>
</dbReference>
<evidence type="ECO:0000256" key="2">
    <source>
        <dbReference type="ARBA" id="ARBA00004174"/>
    </source>
</evidence>
<sequence>MHRKSCPFATRPVKELNVSKEHPLTVTTRSTYHGPTHSYAIKLPSIPFSTDKPFRLYHELIPLPKKKYEQLQELKKFLLQPILMIIDPELIKQITVKDFDVFPEHQPFVPEGVDFLWEKNLFAITGSAMRATLSPSFTSSKMRTMFGLMKECSKQIANHFLKQGTVTIDTKNTYTKLTNDVIGTTAFGVTCDSFENPENEFYKMSQKLTDFGGLRAFIFFAYSLSPTLMK</sequence>
<dbReference type="GO" id="GO:0005506">
    <property type="term" value="F:iron ion binding"/>
    <property type="evidence" value="ECO:0007669"/>
    <property type="project" value="InterPro"/>
</dbReference>
<evidence type="ECO:0000256" key="7">
    <source>
        <dbReference type="ARBA" id="ARBA00022824"/>
    </source>
</evidence>
<proteinExistence type="inferred from homology"/>
<name>A0A8K0G618_IGNLU</name>
<keyword evidence="6" id="KW-0479">Metal-binding</keyword>
<dbReference type="InterPro" id="IPR050476">
    <property type="entry name" value="Insect_CytP450_Detox"/>
</dbReference>
<dbReference type="AlphaFoldDB" id="A0A8K0G618"/>
<dbReference type="InterPro" id="IPR001128">
    <property type="entry name" value="Cyt_P450"/>
</dbReference>
<dbReference type="OrthoDB" id="2789670at2759"/>
<evidence type="ECO:0000256" key="1">
    <source>
        <dbReference type="ARBA" id="ARBA00001971"/>
    </source>
</evidence>
<evidence type="ECO:0000256" key="6">
    <source>
        <dbReference type="ARBA" id="ARBA00022723"/>
    </source>
</evidence>
<dbReference type="EMBL" id="VTPC01062198">
    <property type="protein sequence ID" value="KAF2889812.1"/>
    <property type="molecule type" value="Genomic_DNA"/>
</dbReference>
<keyword evidence="14" id="KW-1185">Reference proteome</keyword>
<comment type="similarity">
    <text evidence="4">Belongs to the cytochrome P450 family.</text>
</comment>
<evidence type="ECO:0000256" key="9">
    <source>
        <dbReference type="ARBA" id="ARBA00023002"/>
    </source>
</evidence>
<keyword evidence="7" id="KW-0256">Endoplasmic reticulum</keyword>
<evidence type="ECO:0000256" key="8">
    <source>
        <dbReference type="ARBA" id="ARBA00022848"/>
    </source>
</evidence>
<evidence type="ECO:0000256" key="10">
    <source>
        <dbReference type="ARBA" id="ARBA00023004"/>
    </source>
</evidence>
<evidence type="ECO:0000256" key="12">
    <source>
        <dbReference type="ARBA" id="ARBA00023136"/>
    </source>
</evidence>
<keyword evidence="11" id="KW-0503">Monooxygenase</keyword>
<dbReference type="GO" id="GO:0020037">
    <property type="term" value="F:heme binding"/>
    <property type="evidence" value="ECO:0007669"/>
    <property type="project" value="InterPro"/>
</dbReference>
<dbReference type="Proteomes" id="UP000801492">
    <property type="component" value="Unassembled WGS sequence"/>
</dbReference>
<evidence type="ECO:0000313" key="13">
    <source>
        <dbReference type="EMBL" id="KAF2889812.1"/>
    </source>
</evidence>
<protein>
    <submittedName>
        <fullName evidence="13">Uncharacterized protein</fullName>
    </submittedName>
</protein>
<dbReference type="InterPro" id="IPR036396">
    <property type="entry name" value="Cyt_P450_sf"/>
</dbReference>
<keyword evidence="8" id="KW-0492">Microsome</keyword>
<evidence type="ECO:0000256" key="3">
    <source>
        <dbReference type="ARBA" id="ARBA00004406"/>
    </source>
</evidence>
<evidence type="ECO:0000256" key="4">
    <source>
        <dbReference type="ARBA" id="ARBA00010617"/>
    </source>
</evidence>
<gene>
    <name evidence="13" type="ORF">ILUMI_16361</name>
</gene>
<dbReference type="GO" id="GO:0005789">
    <property type="term" value="C:endoplasmic reticulum membrane"/>
    <property type="evidence" value="ECO:0007669"/>
    <property type="project" value="UniProtKB-SubCell"/>
</dbReference>
<comment type="subcellular location">
    <subcellularLocation>
        <location evidence="3">Endoplasmic reticulum membrane</location>
        <topology evidence="3">Peripheral membrane protein</topology>
    </subcellularLocation>
    <subcellularLocation>
        <location evidence="2">Microsome membrane</location>
        <topology evidence="2">Peripheral membrane protein</topology>
    </subcellularLocation>
</comment>
<organism evidence="13 14">
    <name type="scientific">Ignelater luminosus</name>
    <name type="common">Cucubano</name>
    <name type="synonym">Pyrophorus luminosus</name>
    <dbReference type="NCBI Taxonomy" id="2038154"/>
    <lineage>
        <taxon>Eukaryota</taxon>
        <taxon>Metazoa</taxon>
        <taxon>Ecdysozoa</taxon>
        <taxon>Arthropoda</taxon>
        <taxon>Hexapoda</taxon>
        <taxon>Insecta</taxon>
        <taxon>Pterygota</taxon>
        <taxon>Neoptera</taxon>
        <taxon>Endopterygota</taxon>
        <taxon>Coleoptera</taxon>
        <taxon>Polyphaga</taxon>
        <taxon>Elateriformia</taxon>
        <taxon>Elateroidea</taxon>
        <taxon>Elateridae</taxon>
        <taxon>Agrypninae</taxon>
        <taxon>Pyrophorini</taxon>
        <taxon>Ignelater</taxon>
    </lineage>
</organism>
<comment type="caution">
    <text evidence="13">The sequence shown here is derived from an EMBL/GenBank/DDBJ whole genome shotgun (WGS) entry which is preliminary data.</text>
</comment>
<comment type="cofactor">
    <cofactor evidence="1">
        <name>heme</name>
        <dbReference type="ChEBI" id="CHEBI:30413"/>
    </cofactor>
</comment>
<keyword evidence="12" id="KW-0472">Membrane</keyword>
<evidence type="ECO:0000256" key="11">
    <source>
        <dbReference type="ARBA" id="ARBA00023033"/>
    </source>
</evidence>
<dbReference type="PANTHER" id="PTHR24292">
    <property type="entry name" value="CYTOCHROME P450"/>
    <property type="match status" value="1"/>
</dbReference>
<feature type="non-terminal residue" evidence="13">
    <location>
        <position position="230"/>
    </location>
</feature>
<keyword evidence="10" id="KW-0408">Iron</keyword>
<dbReference type="GO" id="GO:0016705">
    <property type="term" value="F:oxidoreductase activity, acting on paired donors, with incorporation or reduction of molecular oxygen"/>
    <property type="evidence" value="ECO:0007669"/>
    <property type="project" value="InterPro"/>
</dbReference>
<dbReference type="Gene3D" id="1.10.630.10">
    <property type="entry name" value="Cytochrome P450"/>
    <property type="match status" value="1"/>
</dbReference>
<evidence type="ECO:0000313" key="14">
    <source>
        <dbReference type="Proteomes" id="UP000801492"/>
    </source>
</evidence>
<evidence type="ECO:0000256" key="5">
    <source>
        <dbReference type="ARBA" id="ARBA00022617"/>
    </source>
</evidence>
<keyword evidence="9" id="KW-0560">Oxidoreductase</keyword>
<dbReference type="GO" id="GO:0004497">
    <property type="term" value="F:monooxygenase activity"/>
    <property type="evidence" value="ECO:0007669"/>
    <property type="project" value="UniProtKB-KW"/>
</dbReference>
<reference evidence="13" key="1">
    <citation type="submission" date="2019-08" db="EMBL/GenBank/DDBJ databases">
        <title>The genome of the North American firefly Photinus pyralis.</title>
        <authorList>
            <consortium name="Photinus pyralis genome working group"/>
            <person name="Fallon T.R."/>
            <person name="Sander Lower S.E."/>
            <person name="Weng J.-K."/>
        </authorList>
    </citation>
    <scope>NUCLEOTIDE SEQUENCE</scope>
    <source>
        <strain evidence="13">TRF0915ILg1</strain>
        <tissue evidence="13">Whole body</tissue>
    </source>
</reference>